<dbReference type="Proteomes" id="UP001166286">
    <property type="component" value="Unassembled WGS sequence"/>
</dbReference>
<proteinExistence type="predicted"/>
<feature type="region of interest" description="Disordered" evidence="1">
    <location>
        <begin position="361"/>
        <end position="386"/>
    </location>
</feature>
<dbReference type="InterPro" id="IPR001810">
    <property type="entry name" value="F-box_dom"/>
</dbReference>
<dbReference type="EMBL" id="JAFEKC020000001">
    <property type="protein sequence ID" value="KAK0517122.1"/>
    <property type="molecule type" value="Genomic_DNA"/>
</dbReference>
<dbReference type="PROSITE" id="PS50181">
    <property type="entry name" value="FBOX"/>
    <property type="match status" value="1"/>
</dbReference>
<evidence type="ECO:0000259" key="2">
    <source>
        <dbReference type="PROSITE" id="PS50181"/>
    </source>
</evidence>
<feature type="region of interest" description="Disordered" evidence="1">
    <location>
        <begin position="458"/>
        <end position="486"/>
    </location>
</feature>
<protein>
    <recommendedName>
        <fullName evidence="2">F-box domain-containing protein</fullName>
    </recommendedName>
</protein>
<feature type="domain" description="F-box" evidence="2">
    <location>
        <begin position="6"/>
        <end position="52"/>
    </location>
</feature>
<comment type="caution">
    <text evidence="3">The sequence shown here is derived from an EMBL/GenBank/DDBJ whole genome shotgun (WGS) entry which is preliminary data.</text>
</comment>
<dbReference type="SUPFAM" id="SSF81383">
    <property type="entry name" value="F-box domain"/>
    <property type="match status" value="1"/>
</dbReference>
<feature type="compositionally biased region" description="Polar residues" evidence="1">
    <location>
        <begin position="321"/>
        <end position="339"/>
    </location>
</feature>
<gene>
    <name evidence="3" type="ORF">JMJ35_000277</name>
</gene>
<reference evidence="3" key="1">
    <citation type="submission" date="2023-03" db="EMBL/GenBank/DDBJ databases">
        <title>Complete genome of Cladonia borealis.</title>
        <authorList>
            <person name="Park H."/>
        </authorList>
    </citation>
    <scope>NUCLEOTIDE SEQUENCE</scope>
    <source>
        <strain evidence="3">ANT050790</strain>
    </source>
</reference>
<dbReference type="InterPro" id="IPR036047">
    <property type="entry name" value="F-box-like_dom_sf"/>
</dbReference>
<feature type="region of interest" description="Disordered" evidence="1">
    <location>
        <begin position="296"/>
        <end position="340"/>
    </location>
</feature>
<dbReference type="AlphaFoldDB" id="A0AA39V5N3"/>
<sequence length="650" mass="74910">MDSSINTPLATLPLELLTKITSYLDLQAYVNLRASCTRLCMSLKSNEVCRAYVKDCINFTFEADQARKDLLDYNTAIQRTYLTRTRFQLAKPYSVIVLGHHRGWFYGEGLLVYPLGDLIRILDVYNAAVTEDIIDLRSLLSEEAERWHPHTQDIRELLSRDLDLDMVWMDYKEGLLLISIKHFDSSSRYLIAINIRKGIPLQERLIMTRWCSGKFVAKTNGRYIIVFEGSERFGKLDLYDLEDKQQRIQKLFLPRCTNFFMEDCQIYDGWFYLLSRDYEDYHYCYSFPLKQSRPVTTHNAAGTEPLPEQLQVVTIKRRQPQTRQNSDSEPHNSSPSLTLSRDEYSGQTLIVEGWVYGKNDSASDPPSTFQPLHVPEPISAIGTATPDPESYFNSVLQNLNPADLPLGEKDCDCPRDPGNRLKARSYITRASTFFDMYLGSDANRDSAKEFGFHLAVDSPNRASPSESESGQLDKVSSKKLGGASLDDYNERKSVRMRRFPPDGAPKALFDLLCPTGKMKYPTMSVDDPRSILYSTKRLHRKLNDTAEQLVLINFDPWIRFPKLKPMVLHPLSTQLTSEEYDNELARAKNDPLYLSDEEYTLRATKRAVKLAKIDEMNEAEKAGKVWEPRSEWFWTERAMYRDIKQGFQFS</sequence>
<evidence type="ECO:0000313" key="4">
    <source>
        <dbReference type="Proteomes" id="UP001166286"/>
    </source>
</evidence>
<accession>A0AA39V5N3</accession>
<keyword evidence="4" id="KW-1185">Reference proteome</keyword>
<name>A0AA39V5N3_9LECA</name>
<feature type="compositionally biased region" description="Polar residues" evidence="1">
    <location>
        <begin position="460"/>
        <end position="470"/>
    </location>
</feature>
<evidence type="ECO:0000256" key="1">
    <source>
        <dbReference type="SAM" id="MobiDB-lite"/>
    </source>
</evidence>
<evidence type="ECO:0000313" key="3">
    <source>
        <dbReference type="EMBL" id="KAK0517122.1"/>
    </source>
</evidence>
<feature type="compositionally biased region" description="Polar residues" evidence="1">
    <location>
        <begin position="361"/>
        <end position="370"/>
    </location>
</feature>
<organism evidence="3 4">
    <name type="scientific">Cladonia borealis</name>
    <dbReference type="NCBI Taxonomy" id="184061"/>
    <lineage>
        <taxon>Eukaryota</taxon>
        <taxon>Fungi</taxon>
        <taxon>Dikarya</taxon>
        <taxon>Ascomycota</taxon>
        <taxon>Pezizomycotina</taxon>
        <taxon>Lecanoromycetes</taxon>
        <taxon>OSLEUM clade</taxon>
        <taxon>Lecanoromycetidae</taxon>
        <taxon>Lecanorales</taxon>
        <taxon>Lecanorineae</taxon>
        <taxon>Cladoniaceae</taxon>
        <taxon>Cladonia</taxon>
    </lineage>
</organism>